<feature type="compositionally biased region" description="Pro residues" evidence="1">
    <location>
        <begin position="406"/>
        <end position="417"/>
    </location>
</feature>
<proteinExistence type="predicted"/>
<keyword evidence="3" id="KW-1185">Reference proteome</keyword>
<organism evidence="2 3">
    <name type="scientific">Trichogramma brassicae</name>
    <dbReference type="NCBI Taxonomy" id="86971"/>
    <lineage>
        <taxon>Eukaryota</taxon>
        <taxon>Metazoa</taxon>
        <taxon>Ecdysozoa</taxon>
        <taxon>Arthropoda</taxon>
        <taxon>Hexapoda</taxon>
        <taxon>Insecta</taxon>
        <taxon>Pterygota</taxon>
        <taxon>Neoptera</taxon>
        <taxon>Endopterygota</taxon>
        <taxon>Hymenoptera</taxon>
        <taxon>Apocrita</taxon>
        <taxon>Proctotrupomorpha</taxon>
        <taxon>Chalcidoidea</taxon>
        <taxon>Trichogrammatidae</taxon>
        <taxon>Trichogramma</taxon>
    </lineage>
</organism>
<name>A0A6H5IWR2_9HYME</name>
<feature type="compositionally biased region" description="Polar residues" evidence="1">
    <location>
        <begin position="304"/>
        <end position="318"/>
    </location>
</feature>
<reference evidence="2 3" key="1">
    <citation type="submission" date="2020-02" db="EMBL/GenBank/DDBJ databases">
        <authorList>
            <person name="Ferguson B K."/>
        </authorList>
    </citation>
    <scope>NUCLEOTIDE SEQUENCE [LARGE SCALE GENOMIC DNA]</scope>
</reference>
<dbReference type="OrthoDB" id="5877502at2759"/>
<dbReference type="EMBL" id="CADCXV010001127">
    <property type="protein sequence ID" value="CAB0041608.1"/>
    <property type="molecule type" value="Genomic_DNA"/>
</dbReference>
<feature type="compositionally biased region" description="Basic and acidic residues" evidence="1">
    <location>
        <begin position="239"/>
        <end position="253"/>
    </location>
</feature>
<gene>
    <name evidence="2" type="ORF">TBRA_LOCUS13274</name>
</gene>
<feature type="compositionally biased region" description="Polar residues" evidence="1">
    <location>
        <begin position="391"/>
        <end position="402"/>
    </location>
</feature>
<feature type="compositionally biased region" description="Acidic residues" evidence="1">
    <location>
        <begin position="254"/>
        <end position="263"/>
    </location>
</feature>
<feature type="compositionally biased region" description="Basic residues" evidence="1">
    <location>
        <begin position="280"/>
        <end position="292"/>
    </location>
</feature>
<evidence type="ECO:0000313" key="2">
    <source>
        <dbReference type="EMBL" id="CAB0041608.1"/>
    </source>
</evidence>
<dbReference type="Proteomes" id="UP000479190">
    <property type="component" value="Unassembled WGS sequence"/>
</dbReference>
<dbReference type="AlphaFoldDB" id="A0A6H5IWR2"/>
<feature type="region of interest" description="Disordered" evidence="1">
    <location>
        <begin position="345"/>
        <end position="423"/>
    </location>
</feature>
<protein>
    <submittedName>
        <fullName evidence="2">Uncharacterized protein</fullName>
    </submittedName>
</protein>
<evidence type="ECO:0000313" key="3">
    <source>
        <dbReference type="Proteomes" id="UP000479190"/>
    </source>
</evidence>
<evidence type="ECO:0000256" key="1">
    <source>
        <dbReference type="SAM" id="MobiDB-lite"/>
    </source>
</evidence>
<feature type="compositionally biased region" description="Basic and acidic residues" evidence="1">
    <location>
        <begin position="265"/>
        <end position="279"/>
    </location>
</feature>
<feature type="compositionally biased region" description="Low complexity" evidence="1">
    <location>
        <begin position="353"/>
        <end position="367"/>
    </location>
</feature>
<feature type="region of interest" description="Disordered" evidence="1">
    <location>
        <begin position="182"/>
        <end position="319"/>
    </location>
</feature>
<accession>A0A6H5IWR2</accession>
<sequence length="438" mass="47917">MAIAQQIAAALVAQGRTNVSQEELETLINAVVGMAEASKNSDKPVTTADFVKGLTAGNTNPSPAPPVQPVPPPPIPITAASAAKLTNVPGLSTPASVANVKDALNSITESLRSKTPEVIKPLDQAVKMESLSDNDLKSLLQNFKDLSTDEQHGLINFLKKLEATDSARVEKLRAYVNLGSSSASPALKPISPESDNDELLRPARSTSPFSMRKGTHNPCDDEDQWKPKLDMFAEEEEEDKRKRFDEKPKKLVLSDDDDDDYSYEDIYKAADKNVLENERAKKRSYSRSRSKSPKSWSRSESRSPNLKKSTDYPKNSDPNAILNETKKLIANIMGDLPNKFVTKSHISSMSENSPLSGQGLSSSLIPPSTAPSMPQNSYPNFNMNPAPPNNQQMSYPSNQYQNYGMVPPPQPPQPPPSYDSELPMNPITATLLILPTFI</sequence>